<keyword evidence="6" id="KW-0418">Kinase</keyword>
<dbReference type="InterPro" id="IPR050736">
    <property type="entry name" value="Sensor_HK_Regulatory"/>
</dbReference>
<keyword evidence="11" id="KW-0547">Nucleotide-binding</keyword>
<sequence length="444" mass="48011">MPVTVSKRFAFRNQRGRRLAEVDANDRWRGHPSLSRKAGNDPAGATRKYGGEIERSGPFRLLGTGPRAAARQATALFALAGFLALVSIANQPGSSHRFLLVAAADLLTALVALLIPWERLHAYAPAALGVPGFAVLGLATWSFGGIAAGTGPFLVLLYAWAALHFPRWILLAYFAPATLAYLLPLVLTRQPPIILGSAVILMPAALTVALLIEAQDRHLREDRERLARIEQWRAAMVSTLAHDVRSPLATVRFTLEELRDGASGPTVRMLDAALRQTARISRLAEGLLDLDRISSSGHLQLDRRRVDARALVDDALHYVRADADVTVAIDEKLSIDVDRQRFEQIVVNLVGNALRYGRPPVVVSLTRDGPTGRLEVRDHGGGIPESLRPNLFGQFAVGGPDGVGLGLWIVRQLAEAHGGRAFAEARDPGVAMVVTFPAVGESEQ</sequence>
<evidence type="ECO:0000256" key="4">
    <source>
        <dbReference type="ARBA" id="ARBA00022553"/>
    </source>
</evidence>
<keyword evidence="9" id="KW-0472">Membrane</keyword>
<dbReference type="CDD" id="cd00082">
    <property type="entry name" value="HisKA"/>
    <property type="match status" value="1"/>
</dbReference>
<organism evidence="11 12">
    <name type="scientific">Paractinoplanes rhizophilus</name>
    <dbReference type="NCBI Taxonomy" id="1416877"/>
    <lineage>
        <taxon>Bacteria</taxon>
        <taxon>Bacillati</taxon>
        <taxon>Actinomycetota</taxon>
        <taxon>Actinomycetes</taxon>
        <taxon>Micromonosporales</taxon>
        <taxon>Micromonosporaceae</taxon>
        <taxon>Paractinoplanes</taxon>
    </lineage>
</organism>
<dbReference type="PANTHER" id="PTHR43711:SF1">
    <property type="entry name" value="HISTIDINE KINASE 1"/>
    <property type="match status" value="1"/>
</dbReference>
<keyword evidence="11" id="KW-0067">ATP-binding</keyword>
<dbReference type="PROSITE" id="PS50109">
    <property type="entry name" value="HIS_KIN"/>
    <property type="match status" value="1"/>
</dbReference>
<dbReference type="SUPFAM" id="SSF55874">
    <property type="entry name" value="ATPase domain of HSP90 chaperone/DNA topoisomerase II/histidine kinase"/>
    <property type="match status" value="1"/>
</dbReference>
<keyword evidence="4" id="KW-0597">Phosphoprotein</keyword>
<dbReference type="SMART" id="SM00387">
    <property type="entry name" value="HATPase_c"/>
    <property type="match status" value="1"/>
</dbReference>
<feature type="transmembrane region" description="Helical" evidence="9">
    <location>
        <begin position="68"/>
        <end position="86"/>
    </location>
</feature>
<dbReference type="GO" id="GO:0005524">
    <property type="term" value="F:ATP binding"/>
    <property type="evidence" value="ECO:0007669"/>
    <property type="project" value="UniProtKB-KW"/>
</dbReference>
<keyword evidence="5" id="KW-0808">Transferase</keyword>
<evidence type="ECO:0000256" key="2">
    <source>
        <dbReference type="ARBA" id="ARBA00004236"/>
    </source>
</evidence>
<evidence type="ECO:0000256" key="8">
    <source>
        <dbReference type="SAM" id="MobiDB-lite"/>
    </source>
</evidence>
<evidence type="ECO:0000256" key="6">
    <source>
        <dbReference type="ARBA" id="ARBA00022777"/>
    </source>
</evidence>
<accession>A0ABW2HLY3</accession>
<evidence type="ECO:0000313" key="12">
    <source>
        <dbReference type="Proteomes" id="UP001596548"/>
    </source>
</evidence>
<dbReference type="Gene3D" id="3.30.565.10">
    <property type="entry name" value="Histidine kinase-like ATPase, C-terminal domain"/>
    <property type="match status" value="1"/>
</dbReference>
<dbReference type="SUPFAM" id="SSF47384">
    <property type="entry name" value="Homodimeric domain of signal transducing histidine kinase"/>
    <property type="match status" value="1"/>
</dbReference>
<evidence type="ECO:0000256" key="9">
    <source>
        <dbReference type="SAM" id="Phobius"/>
    </source>
</evidence>
<dbReference type="Proteomes" id="UP001596548">
    <property type="component" value="Unassembled WGS sequence"/>
</dbReference>
<dbReference type="InterPro" id="IPR004358">
    <property type="entry name" value="Sig_transdc_His_kin-like_C"/>
</dbReference>
<dbReference type="InterPro" id="IPR003661">
    <property type="entry name" value="HisK_dim/P_dom"/>
</dbReference>
<dbReference type="InterPro" id="IPR036097">
    <property type="entry name" value="HisK_dim/P_sf"/>
</dbReference>
<evidence type="ECO:0000256" key="5">
    <source>
        <dbReference type="ARBA" id="ARBA00022679"/>
    </source>
</evidence>
<evidence type="ECO:0000313" key="11">
    <source>
        <dbReference type="EMBL" id="MFC7272819.1"/>
    </source>
</evidence>
<keyword evidence="12" id="KW-1185">Reference proteome</keyword>
<proteinExistence type="predicted"/>
<keyword evidence="7" id="KW-0902">Two-component regulatory system</keyword>
<gene>
    <name evidence="11" type="ORF">ACFQS1_02405</name>
</gene>
<feature type="transmembrane region" description="Helical" evidence="9">
    <location>
        <begin position="98"/>
        <end position="117"/>
    </location>
</feature>
<keyword evidence="9" id="KW-0812">Transmembrane</keyword>
<dbReference type="Pfam" id="PF02518">
    <property type="entry name" value="HATPase_c"/>
    <property type="match status" value="1"/>
</dbReference>
<feature type="transmembrane region" description="Helical" evidence="9">
    <location>
        <begin position="168"/>
        <end position="187"/>
    </location>
</feature>
<evidence type="ECO:0000256" key="1">
    <source>
        <dbReference type="ARBA" id="ARBA00000085"/>
    </source>
</evidence>
<dbReference type="Pfam" id="PF00512">
    <property type="entry name" value="HisKA"/>
    <property type="match status" value="1"/>
</dbReference>
<evidence type="ECO:0000256" key="3">
    <source>
        <dbReference type="ARBA" id="ARBA00012438"/>
    </source>
</evidence>
<dbReference type="PANTHER" id="PTHR43711">
    <property type="entry name" value="TWO-COMPONENT HISTIDINE KINASE"/>
    <property type="match status" value="1"/>
</dbReference>
<keyword evidence="9" id="KW-1133">Transmembrane helix</keyword>
<evidence type="ECO:0000256" key="7">
    <source>
        <dbReference type="ARBA" id="ARBA00023012"/>
    </source>
</evidence>
<feature type="transmembrane region" description="Helical" evidence="9">
    <location>
        <begin position="193"/>
        <end position="212"/>
    </location>
</feature>
<dbReference type="CDD" id="cd00075">
    <property type="entry name" value="HATPase"/>
    <property type="match status" value="1"/>
</dbReference>
<dbReference type="EMBL" id="JBHTBJ010000001">
    <property type="protein sequence ID" value="MFC7272819.1"/>
    <property type="molecule type" value="Genomic_DNA"/>
</dbReference>
<feature type="domain" description="Histidine kinase" evidence="10">
    <location>
        <begin position="239"/>
        <end position="440"/>
    </location>
</feature>
<dbReference type="InterPro" id="IPR005467">
    <property type="entry name" value="His_kinase_dom"/>
</dbReference>
<protein>
    <recommendedName>
        <fullName evidence="3">histidine kinase</fullName>
        <ecNumber evidence="3">2.7.13.3</ecNumber>
    </recommendedName>
</protein>
<reference evidence="12" key="1">
    <citation type="journal article" date="2019" name="Int. J. Syst. Evol. Microbiol.">
        <title>The Global Catalogue of Microorganisms (GCM) 10K type strain sequencing project: providing services to taxonomists for standard genome sequencing and annotation.</title>
        <authorList>
            <consortium name="The Broad Institute Genomics Platform"/>
            <consortium name="The Broad Institute Genome Sequencing Center for Infectious Disease"/>
            <person name="Wu L."/>
            <person name="Ma J."/>
        </authorList>
    </citation>
    <scope>NUCLEOTIDE SEQUENCE [LARGE SCALE GENOMIC DNA]</scope>
    <source>
        <strain evidence="12">XZYJT-10</strain>
    </source>
</reference>
<evidence type="ECO:0000259" key="10">
    <source>
        <dbReference type="PROSITE" id="PS50109"/>
    </source>
</evidence>
<dbReference type="InterPro" id="IPR036890">
    <property type="entry name" value="HATPase_C_sf"/>
</dbReference>
<comment type="caution">
    <text evidence="11">The sequence shown here is derived from an EMBL/GenBank/DDBJ whole genome shotgun (WGS) entry which is preliminary data.</text>
</comment>
<dbReference type="PRINTS" id="PR00344">
    <property type="entry name" value="BCTRLSENSOR"/>
</dbReference>
<dbReference type="InterPro" id="IPR003594">
    <property type="entry name" value="HATPase_dom"/>
</dbReference>
<dbReference type="SMART" id="SM00388">
    <property type="entry name" value="HisKA"/>
    <property type="match status" value="1"/>
</dbReference>
<feature type="region of interest" description="Disordered" evidence="8">
    <location>
        <begin position="30"/>
        <end position="50"/>
    </location>
</feature>
<name>A0ABW2HLY3_9ACTN</name>
<dbReference type="EC" id="2.7.13.3" evidence="3"/>
<comment type="catalytic activity">
    <reaction evidence="1">
        <text>ATP + protein L-histidine = ADP + protein N-phospho-L-histidine.</text>
        <dbReference type="EC" id="2.7.13.3"/>
    </reaction>
</comment>
<feature type="transmembrane region" description="Helical" evidence="9">
    <location>
        <begin position="137"/>
        <end position="161"/>
    </location>
</feature>
<comment type="subcellular location">
    <subcellularLocation>
        <location evidence="2">Cell membrane</location>
    </subcellularLocation>
</comment>
<dbReference type="Gene3D" id="1.10.287.130">
    <property type="match status" value="1"/>
</dbReference>